<evidence type="ECO:0000313" key="1">
    <source>
        <dbReference type="EMBL" id="DAF55238.1"/>
    </source>
</evidence>
<sequence length="31" mass="3865">MPHPLKNAIVYHENLSKNFRNSWCLFHRKRQ</sequence>
<proteinExistence type="predicted"/>
<organism evidence="1">
    <name type="scientific">Siphoviridae sp. ctZHD14</name>
    <dbReference type="NCBI Taxonomy" id="2827891"/>
    <lineage>
        <taxon>Viruses</taxon>
        <taxon>Duplodnaviria</taxon>
        <taxon>Heunggongvirae</taxon>
        <taxon>Uroviricota</taxon>
        <taxon>Caudoviricetes</taxon>
    </lineage>
</organism>
<protein>
    <submittedName>
        <fullName evidence="1">Uncharacterized protein</fullName>
    </submittedName>
</protein>
<reference evidence="1" key="1">
    <citation type="journal article" date="2021" name="Proc. Natl. Acad. Sci. U.S.A.">
        <title>A Catalog of Tens of Thousands of Viruses from Human Metagenomes Reveals Hidden Associations with Chronic Diseases.</title>
        <authorList>
            <person name="Tisza M.J."/>
            <person name="Buck C.B."/>
        </authorList>
    </citation>
    <scope>NUCLEOTIDE SEQUENCE</scope>
    <source>
        <strain evidence="1">CtZHD14</strain>
    </source>
</reference>
<dbReference type="EMBL" id="BK032687">
    <property type="protein sequence ID" value="DAF55238.1"/>
    <property type="molecule type" value="Genomic_DNA"/>
</dbReference>
<accession>A0A8S5SW93</accession>
<name>A0A8S5SW93_9CAUD</name>